<dbReference type="EMBL" id="JAIMJC010000003">
    <property type="protein sequence ID" value="KAH0528093.1"/>
    <property type="molecule type" value="Genomic_DNA"/>
</dbReference>
<name>A0A9P8HI10_9HYPO</name>
<gene>
    <name evidence="2" type="ORF">TsFJ059_002997</name>
</gene>
<evidence type="ECO:0000256" key="1">
    <source>
        <dbReference type="SAM" id="MobiDB-lite"/>
    </source>
</evidence>
<protein>
    <submittedName>
        <fullName evidence="2">Uncharacterized protein</fullName>
    </submittedName>
</protein>
<organism evidence="2 3">
    <name type="scientific">Trichoderma semiorbis</name>
    <dbReference type="NCBI Taxonomy" id="1491008"/>
    <lineage>
        <taxon>Eukaryota</taxon>
        <taxon>Fungi</taxon>
        <taxon>Dikarya</taxon>
        <taxon>Ascomycota</taxon>
        <taxon>Pezizomycotina</taxon>
        <taxon>Sordariomycetes</taxon>
        <taxon>Hypocreomycetidae</taxon>
        <taxon>Hypocreales</taxon>
        <taxon>Hypocreaceae</taxon>
        <taxon>Trichoderma</taxon>
    </lineage>
</organism>
<proteinExistence type="predicted"/>
<evidence type="ECO:0000313" key="3">
    <source>
        <dbReference type="Proteomes" id="UP000826573"/>
    </source>
</evidence>
<dbReference type="AlphaFoldDB" id="A0A9P8HI10"/>
<comment type="caution">
    <text evidence="2">The sequence shown here is derived from an EMBL/GenBank/DDBJ whole genome shotgun (WGS) entry which is preliminary data.</text>
</comment>
<accession>A0A9P8HI10</accession>
<sequence length="85" mass="9203">MSGSALLGASMFPQRIDSPVVRWKKRQEAPETNSGLPVARLLRATPAPAARLAFDTAVHVVERQRRHASPAAASGWRGTAWTGNR</sequence>
<evidence type="ECO:0000313" key="2">
    <source>
        <dbReference type="EMBL" id="KAH0528093.1"/>
    </source>
</evidence>
<feature type="region of interest" description="Disordered" evidence="1">
    <location>
        <begin position="65"/>
        <end position="85"/>
    </location>
</feature>
<keyword evidence="3" id="KW-1185">Reference proteome</keyword>
<reference evidence="2 3" key="1">
    <citation type="submission" date="2021-08" db="EMBL/GenBank/DDBJ databases">
        <title>The highly contiguous genome resource for Trichoderma semiorbis FJ059, a fungal antagonistic to plant pathogens.</title>
        <authorList>
            <person name="Liu T."/>
        </authorList>
    </citation>
    <scope>NUCLEOTIDE SEQUENCE [LARGE SCALE GENOMIC DNA]</scope>
    <source>
        <strain evidence="2 3">FJ059</strain>
    </source>
</reference>
<dbReference type="Proteomes" id="UP000826573">
    <property type="component" value="Unassembled WGS sequence"/>
</dbReference>